<dbReference type="eggNOG" id="COG0253">
    <property type="taxonomic scope" value="Bacteria"/>
</dbReference>
<dbReference type="PROSITE" id="PS01326">
    <property type="entry name" value="DAP_EPIMERASE"/>
    <property type="match status" value="1"/>
</dbReference>
<organism evidence="10 11">
    <name type="scientific">Rhodomicrobium vannielii (strain ATCC 17100 / DSM 162 / LMG 4299 / NCIMB 10020 / ATH 3.1.1)</name>
    <dbReference type="NCBI Taxonomy" id="648757"/>
    <lineage>
        <taxon>Bacteria</taxon>
        <taxon>Pseudomonadati</taxon>
        <taxon>Pseudomonadota</taxon>
        <taxon>Alphaproteobacteria</taxon>
        <taxon>Hyphomicrobiales</taxon>
        <taxon>Hyphomicrobiaceae</taxon>
        <taxon>Rhodomicrobium</taxon>
    </lineage>
</organism>
<keyword evidence="5 8" id="KW-0457">Lysine biosynthesis</keyword>
<dbReference type="InterPro" id="IPR018510">
    <property type="entry name" value="DAP_epimerase_AS"/>
</dbReference>
<evidence type="ECO:0000256" key="2">
    <source>
        <dbReference type="ARBA" id="ARBA00010219"/>
    </source>
</evidence>
<feature type="active site" description="Proton donor" evidence="8">
    <location>
        <position position="76"/>
    </location>
</feature>
<evidence type="ECO:0000256" key="8">
    <source>
        <dbReference type="HAMAP-Rule" id="MF_00197"/>
    </source>
</evidence>
<dbReference type="Pfam" id="PF01678">
    <property type="entry name" value="DAP_epimerase"/>
    <property type="match status" value="2"/>
</dbReference>
<keyword evidence="6 8" id="KW-0413">Isomerase</keyword>
<keyword evidence="11" id="KW-1185">Reference proteome</keyword>
<feature type="binding site" evidence="8">
    <location>
        <position position="16"/>
    </location>
    <ligand>
        <name>substrate</name>
    </ligand>
</feature>
<dbReference type="GO" id="GO:0008837">
    <property type="term" value="F:diaminopimelate epimerase activity"/>
    <property type="evidence" value="ECO:0007669"/>
    <property type="project" value="UniProtKB-UniRule"/>
</dbReference>
<dbReference type="Proteomes" id="UP000001399">
    <property type="component" value="Chromosome"/>
</dbReference>
<feature type="binding site" evidence="8">
    <location>
        <position position="49"/>
    </location>
    <ligand>
        <name>substrate</name>
    </ligand>
</feature>
<proteinExistence type="inferred from homology"/>
<dbReference type="GO" id="GO:0009089">
    <property type="term" value="P:lysine biosynthetic process via diaminopimelate"/>
    <property type="evidence" value="ECO:0007669"/>
    <property type="project" value="UniProtKB-UniRule"/>
</dbReference>
<reference evidence="11" key="1">
    <citation type="journal article" date="2011" name="J. Bacteriol.">
        <title>Genome sequences of eight morphologically diverse alphaproteobacteria.</title>
        <authorList>
            <consortium name="US DOE Joint Genome Institute"/>
            <person name="Brown P.J."/>
            <person name="Kysela D.T."/>
            <person name="Buechlein A."/>
            <person name="Hemmerich C."/>
            <person name="Brun Y.V."/>
        </authorList>
    </citation>
    <scope>NUCLEOTIDE SEQUENCE [LARGE SCALE GENOMIC DNA]</scope>
    <source>
        <strain evidence="11">ATCC 17100 / ATH 3.1.1 / DSM 162 / LMG 4299</strain>
    </source>
</reference>
<evidence type="ECO:0000256" key="3">
    <source>
        <dbReference type="ARBA" id="ARBA00013080"/>
    </source>
</evidence>
<dbReference type="PANTHER" id="PTHR31689">
    <property type="entry name" value="DIAMINOPIMELATE EPIMERASE, CHLOROPLASTIC"/>
    <property type="match status" value="1"/>
</dbReference>
<keyword evidence="4 8" id="KW-0028">Amino-acid biosynthesis</keyword>
<sequence>MAFSHISFKKMNGLGNDFAVLDARANDFQLTADEASAIANRETGVGCDQVIVLEPSSRADVFMRILNADGSEVGACGNASRCVGALVAAELGRERVTIETAAGVLDARISGDGLVTVDMGVPRFGWRDIPLAKEEPDTRAISLAITLPDGRVLEGPSVANVGNPHAIFWVADVDAYDLATFGGALEYDPIFPERANISLAEVIDDQTVKLRVWERGAGITQACGTAACATAVSAARTGRTGRSVEIRLPGGVIGIEWRADDDHILMTGPVAHEFEGTLTLSGGSLTVARES</sequence>
<comment type="subunit">
    <text evidence="8">Homodimer.</text>
</comment>
<dbReference type="STRING" id="648757.Rvan_2252"/>
<comment type="similarity">
    <text evidence="2 8">Belongs to the diaminopimelate epimerase family.</text>
</comment>
<dbReference type="HOGENOM" id="CLU_053306_1_0_5"/>
<evidence type="ECO:0000313" key="11">
    <source>
        <dbReference type="Proteomes" id="UP000001399"/>
    </source>
</evidence>
<feature type="binding site" evidence="8">
    <location>
        <begin position="214"/>
        <end position="215"/>
    </location>
    <ligand>
        <name>substrate</name>
    </ligand>
</feature>
<feature type="site" description="Could be important to modulate the pK values of the two catalytic cysteine residues" evidence="8">
    <location>
        <position position="165"/>
    </location>
</feature>
<comment type="subcellular location">
    <subcellularLocation>
        <location evidence="8">Cytoplasm</location>
    </subcellularLocation>
</comment>
<feature type="active site" evidence="9">
    <location>
        <position position="76"/>
    </location>
</feature>
<evidence type="ECO:0000256" key="1">
    <source>
        <dbReference type="ARBA" id="ARBA00005196"/>
    </source>
</evidence>
<dbReference type="OrthoDB" id="9805408at2"/>
<comment type="pathway">
    <text evidence="1 8">Amino-acid biosynthesis; L-lysine biosynthesis via DAP pathway; DL-2,6-diaminopimelate from LL-2,6-diaminopimelate: step 1/1.</text>
</comment>
<feature type="binding site" evidence="8">
    <location>
        <position position="163"/>
    </location>
    <ligand>
        <name>substrate</name>
    </ligand>
</feature>
<comment type="function">
    <text evidence="8">Catalyzes the stereoinversion of LL-2,6-diaminopimelate (L,L-DAP) to meso-diaminopimelate (meso-DAP), a precursor of L-lysine and an essential component of the bacterial peptidoglycan.</text>
</comment>
<feature type="site" description="Could be important to modulate the pK values of the two catalytic cysteine residues" evidence="8">
    <location>
        <position position="214"/>
    </location>
</feature>
<dbReference type="Gene3D" id="3.10.310.10">
    <property type="entry name" value="Diaminopimelate Epimerase, Chain A, domain 1"/>
    <property type="match status" value="2"/>
</dbReference>
<feature type="active site" description="Proton acceptor" evidence="8">
    <location>
        <position position="223"/>
    </location>
</feature>
<dbReference type="HAMAP" id="MF_00197">
    <property type="entry name" value="DAP_epimerase"/>
    <property type="match status" value="1"/>
</dbReference>
<protein>
    <recommendedName>
        <fullName evidence="3 8">Diaminopimelate epimerase</fullName>
        <shortName evidence="8">DAP epimerase</shortName>
        <ecNumber evidence="3 8">5.1.1.7</ecNumber>
    </recommendedName>
    <alternativeName>
        <fullName evidence="8">PLP-independent amino acid racemase</fullName>
    </alternativeName>
</protein>
<dbReference type="SUPFAM" id="SSF54506">
    <property type="entry name" value="Diaminopimelate epimerase-like"/>
    <property type="match status" value="2"/>
</dbReference>
<dbReference type="AlphaFoldDB" id="E3I3B5"/>
<evidence type="ECO:0000256" key="4">
    <source>
        <dbReference type="ARBA" id="ARBA00022605"/>
    </source>
</evidence>
<feature type="binding site" evidence="8">
    <location>
        <begin position="224"/>
        <end position="225"/>
    </location>
    <ligand>
        <name>substrate</name>
    </ligand>
</feature>
<dbReference type="EMBL" id="CP002292">
    <property type="protein sequence ID" value="ADP71476.1"/>
    <property type="molecule type" value="Genomic_DNA"/>
</dbReference>
<evidence type="ECO:0000313" key="10">
    <source>
        <dbReference type="EMBL" id="ADP71476.1"/>
    </source>
</evidence>
<dbReference type="KEGG" id="rva:Rvan_2252"/>
<feature type="binding site" evidence="8">
    <location>
        <position position="196"/>
    </location>
    <ligand>
        <name>substrate</name>
    </ligand>
</feature>
<dbReference type="EC" id="5.1.1.7" evidence="3 8"/>
<evidence type="ECO:0000256" key="7">
    <source>
        <dbReference type="ARBA" id="ARBA00051712"/>
    </source>
</evidence>
<name>E3I3B5_RHOVT</name>
<dbReference type="RefSeq" id="WP_013419858.1">
    <property type="nucleotide sequence ID" value="NC_014664.1"/>
</dbReference>
<dbReference type="UniPathway" id="UPA00034">
    <property type="reaction ID" value="UER00025"/>
</dbReference>
<evidence type="ECO:0000256" key="6">
    <source>
        <dbReference type="ARBA" id="ARBA00023235"/>
    </source>
</evidence>
<feature type="binding site" evidence="8">
    <location>
        <position position="67"/>
    </location>
    <ligand>
        <name>substrate</name>
    </ligand>
</feature>
<dbReference type="NCBIfam" id="TIGR00652">
    <property type="entry name" value="DapF"/>
    <property type="match status" value="1"/>
</dbReference>
<dbReference type="InterPro" id="IPR001653">
    <property type="entry name" value="DAP_epimerase_DapF"/>
</dbReference>
<feature type="binding site" evidence="8">
    <location>
        <begin position="77"/>
        <end position="78"/>
    </location>
    <ligand>
        <name>substrate</name>
    </ligand>
</feature>
<evidence type="ECO:0000256" key="5">
    <source>
        <dbReference type="ARBA" id="ARBA00023154"/>
    </source>
</evidence>
<evidence type="ECO:0000256" key="9">
    <source>
        <dbReference type="PROSITE-ProRule" id="PRU10125"/>
    </source>
</evidence>
<accession>E3I3B5</accession>
<comment type="catalytic activity">
    <reaction evidence="7 8">
        <text>(2S,6S)-2,6-diaminopimelate = meso-2,6-diaminopimelate</text>
        <dbReference type="Rhea" id="RHEA:15393"/>
        <dbReference type="ChEBI" id="CHEBI:57609"/>
        <dbReference type="ChEBI" id="CHEBI:57791"/>
        <dbReference type="EC" id="5.1.1.7"/>
    </reaction>
</comment>
<keyword evidence="8" id="KW-0963">Cytoplasm</keyword>
<dbReference type="PANTHER" id="PTHR31689:SF0">
    <property type="entry name" value="DIAMINOPIMELATE EPIMERASE"/>
    <property type="match status" value="1"/>
</dbReference>
<gene>
    <name evidence="8" type="primary">dapF</name>
    <name evidence="10" type="ordered locus">Rvan_2252</name>
</gene>
<dbReference type="GO" id="GO:0005829">
    <property type="term" value="C:cytosol"/>
    <property type="evidence" value="ECO:0007669"/>
    <property type="project" value="TreeGrafter"/>
</dbReference>